<comment type="caution">
    <text evidence="12">The sequence shown here is derived from an EMBL/GenBank/DDBJ whole genome shotgun (WGS) entry which is preliminary data.</text>
</comment>
<protein>
    <recommendedName>
        <fullName evidence="11">Fringe-like glycosyltransferase domain-containing protein</fullName>
    </recommendedName>
</protein>
<accession>A0A922HM40</accession>
<evidence type="ECO:0000256" key="10">
    <source>
        <dbReference type="SAM" id="Phobius"/>
    </source>
</evidence>
<evidence type="ECO:0000256" key="9">
    <source>
        <dbReference type="ARBA" id="ARBA00037847"/>
    </source>
</evidence>
<evidence type="ECO:0000256" key="1">
    <source>
        <dbReference type="ARBA" id="ARBA00004606"/>
    </source>
</evidence>
<comment type="similarity">
    <text evidence="2">Belongs to the glycosyltransferase 31 family.</text>
</comment>
<dbReference type="Pfam" id="PF02434">
    <property type="entry name" value="Fringe"/>
    <property type="match status" value="1"/>
</dbReference>
<sequence length="367" mass="42693">MFYISNDNTNRHQQRLLIRSLCNVAMYISMCLLFIICMMVILWMPSLSSSSSSSSVVKNLHQNQLLQSNLNESAKQIPESVSSSSSMIKTNESQTNIDDIFITVKTTRIFHKSRLDIILDTWYTLAKNQTYFFTDNNDPYYRQILGDHIVNTNCSVSHNRKALCCKMSVEFDYYIHNDDNKKWWCHFDDDNYVNIPKLIELLRHYDPIYDWYLGKTSIKQPLEIDDREFKKKIHFSFATGGAGFCISRALALKMISVASNGQLISVGDRIRLPDDVTIGYIIEHMLDKKLTEIDEFHSHLEPMAMLEKNSLKNQVSFSYSGNNINNRNVLQINQLDSIQNDSTRFYSLHCYLFPSLCGWKKFDKQLN</sequence>
<dbReference type="PANTHER" id="PTHR10811">
    <property type="entry name" value="FRINGE-RELATED"/>
    <property type="match status" value="1"/>
</dbReference>
<evidence type="ECO:0000256" key="4">
    <source>
        <dbReference type="ARBA" id="ARBA00022679"/>
    </source>
</evidence>
<evidence type="ECO:0000256" key="3">
    <source>
        <dbReference type="ARBA" id="ARBA00022676"/>
    </source>
</evidence>
<dbReference type="GO" id="GO:0012505">
    <property type="term" value="C:endomembrane system"/>
    <property type="evidence" value="ECO:0007669"/>
    <property type="project" value="UniProtKB-SubCell"/>
</dbReference>
<comment type="subcellular location">
    <subcellularLocation>
        <location evidence="9">Endomembrane system</location>
        <topology evidence="9">Single-pass membrane protein</topology>
    </subcellularLocation>
    <subcellularLocation>
        <location evidence="1">Membrane</location>
        <topology evidence="1">Single-pass type II membrane protein</topology>
    </subcellularLocation>
</comment>
<feature type="transmembrane region" description="Helical" evidence="10">
    <location>
        <begin position="21"/>
        <end position="44"/>
    </location>
</feature>
<gene>
    <name evidence="12" type="ORF">DERF_013328</name>
</gene>
<evidence type="ECO:0000256" key="2">
    <source>
        <dbReference type="ARBA" id="ARBA00008661"/>
    </source>
</evidence>
<keyword evidence="6" id="KW-0735">Signal-anchor</keyword>
<evidence type="ECO:0000313" key="13">
    <source>
        <dbReference type="Proteomes" id="UP000790347"/>
    </source>
</evidence>
<dbReference type="GO" id="GO:0016020">
    <property type="term" value="C:membrane"/>
    <property type="evidence" value="ECO:0007669"/>
    <property type="project" value="UniProtKB-SubCell"/>
</dbReference>
<keyword evidence="7 10" id="KW-1133">Transmembrane helix</keyword>
<dbReference type="GO" id="GO:0016757">
    <property type="term" value="F:glycosyltransferase activity"/>
    <property type="evidence" value="ECO:0007669"/>
    <property type="project" value="UniProtKB-KW"/>
</dbReference>
<dbReference type="Proteomes" id="UP000790347">
    <property type="component" value="Unassembled WGS sequence"/>
</dbReference>
<proteinExistence type="inferred from homology"/>
<feature type="domain" description="Fringe-like glycosyltransferase" evidence="11">
    <location>
        <begin position="94"/>
        <end position="344"/>
    </location>
</feature>
<evidence type="ECO:0000256" key="5">
    <source>
        <dbReference type="ARBA" id="ARBA00022692"/>
    </source>
</evidence>
<reference evidence="12" key="2">
    <citation type="journal article" date="2022" name="Res Sq">
        <title>Comparative Genomics Reveals Insights into the Divergent Evolution of Astigmatic Mites and Household Pest Adaptations.</title>
        <authorList>
            <person name="Xiong Q."/>
            <person name="Wan A.T.-Y."/>
            <person name="Liu X.-Y."/>
            <person name="Fung C.S.-H."/>
            <person name="Xiao X."/>
            <person name="Malainual N."/>
            <person name="Hou J."/>
            <person name="Wang L."/>
            <person name="Wang M."/>
            <person name="Yang K."/>
            <person name="Cui Y."/>
            <person name="Leung E."/>
            <person name="Nong W."/>
            <person name="Shin S.-K."/>
            <person name="Au S."/>
            <person name="Jeong K.Y."/>
            <person name="Chew F.T."/>
            <person name="Hui J."/>
            <person name="Leung T.F."/>
            <person name="Tungtrongchitr A."/>
            <person name="Zhong N."/>
            <person name="Liu Z."/>
            <person name="Tsui S."/>
        </authorList>
    </citation>
    <scope>NUCLEOTIDE SEQUENCE</scope>
    <source>
        <strain evidence="12">Derf</strain>
        <tissue evidence="12">Whole organism</tissue>
    </source>
</reference>
<evidence type="ECO:0000256" key="6">
    <source>
        <dbReference type="ARBA" id="ARBA00022968"/>
    </source>
</evidence>
<organism evidence="12 13">
    <name type="scientific">Dermatophagoides farinae</name>
    <name type="common">American house dust mite</name>
    <dbReference type="NCBI Taxonomy" id="6954"/>
    <lineage>
        <taxon>Eukaryota</taxon>
        <taxon>Metazoa</taxon>
        <taxon>Ecdysozoa</taxon>
        <taxon>Arthropoda</taxon>
        <taxon>Chelicerata</taxon>
        <taxon>Arachnida</taxon>
        <taxon>Acari</taxon>
        <taxon>Acariformes</taxon>
        <taxon>Sarcoptiformes</taxon>
        <taxon>Astigmata</taxon>
        <taxon>Psoroptidia</taxon>
        <taxon>Analgoidea</taxon>
        <taxon>Pyroglyphidae</taxon>
        <taxon>Dermatophagoidinae</taxon>
        <taxon>Dermatophagoides</taxon>
    </lineage>
</organism>
<keyword evidence="8 10" id="KW-0472">Membrane</keyword>
<evidence type="ECO:0000313" key="12">
    <source>
        <dbReference type="EMBL" id="KAH9497332.1"/>
    </source>
</evidence>
<keyword evidence="5 10" id="KW-0812">Transmembrane</keyword>
<name>A0A922HM40_DERFA</name>
<dbReference type="AlphaFoldDB" id="A0A922HM40"/>
<evidence type="ECO:0000256" key="7">
    <source>
        <dbReference type="ARBA" id="ARBA00022989"/>
    </source>
</evidence>
<keyword evidence="3" id="KW-0328">Glycosyltransferase</keyword>
<evidence type="ECO:0000259" key="11">
    <source>
        <dbReference type="Pfam" id="PF02434"/>
    </source>
</evidence>
<keyword evidence="13" id="KW-1185">Reference proteome</keyword>
<dbReference type="InterPro" id="IPR003378">
    <property type="entry name" value="Fringe-like_glycosylTrfase"/>
</dbReference>
<keyword evidence="4" id="KW-0808">Transferase</keyword>
<dbReference type="EMBL" id="ASGP02000007">
    <property type="protein sequence ID" value="KAH9497332.1"/>
    <property type="molecule type" value="Genomic_DNA"/>
</dbReference>
<dbReference type="Gene3D" id="3.90.550.50">
    <property type="match status" value="1"/>
</dbReference>
<reference evidence="12" key="1">
    <citation type="submission" date="2013-05" db="EMBL/GenBank/DDBJ databases">
        <authorList>
            <person name="Yim A.K.Y."/>
            <person name="Chan T.F."/>
            <person name="Ji K.M."/>
            <person name="Liu X.Y."/>
            <person name="Zhou J.W."/>
            <person name="Li R.Q."/>
            <person name="Yang K.Y."/>
            <person name="Li J."/>
            <person name="Li M."/>
            <person name="Law P.T.W."/>
            <person name="Wu Y.L."/>
            <person name="Cai Z.L."/>
            <person name="Qin H."/>
            <person name="Bao Y."/>
            <person name="Leung R.K.K."/>
            <person name="Ng P.K.S."/>
            <person name="Zou J."/>
            <person name="Zhong X.J."/>
            <person name="Ran P.X."/>
            <person name="Zhong N.S."/>
            <person name="Liu Z.G."/>
            <person name="Tsui S.K.W."/>
        </authorList>
    </citation>
    <scope>NUCLEOTIDE SEQUENCE</scope>
    <source>
        <strain evidence="12">Derf</strain>
        <tissue evidence="12">Whole organism</tissue>
    </source>
</reference>
<evidence type="ECO:0000256" key="8">
    <source>
        <dbReference type="ARBA" id="ARBA00023136"/>
    </source>
</evidence>